<evidence type="ECO:0000256" key="2">
    <source>
        <dbReference type="PIRSR" id="PIRSR600760-2"/>
    </source>
</evidence>
<dbReference type="RefSeq" id="WP_086077843.1">
    <property type="nucleotide sequence ID" value="NZ_CP021111.1"/>
</dbReference>
<dbReference type="GO" id="GO:0006020">
    <property type="term" value="P:inositol metabolic process"/>
    <property type="evidence" value="ECO:0007669"/>
    <property type="project" value="TreeGrafter"/>
</dbReference>
<evidence type="ECO:0000313" key="4">
    <source>
        <dbReference type="Proteomes" id="UP000194161"/>
    </source>
</evidence>
<dbReference type="AlphaFoldDB" id="A0A1W6Z9M5"/>
<dbReference type="SUPFAM" id="SSF56655">
    <property type="entry name" value="Carbohydrate phosphatase"/>
    <property type="match status" value="1"/>
</dbReference>
<dbReference type="GO" id="GO:0008934">
    <property type="term" value="F:inositol monophosphate 1-phosphatase activity"/>
    <property type="evidence" value="ECO:0007669"/>
    <property type="project" value="TreeGrafter"/>
</dbReference>
<feature type="binding site" evidence="2">
    <location>
        <position position="84"/>
    </location>
    <ligand>
        <name>Mg(2+)</name>
        <dbReference type="ChEBI" id="CHEBI:18420"/>
        <label>1</label>
        <note>catalytic</note>
    </ligand>
</feature>
<feature type="binding site" evidence="2">
    <location>
        <position position="203"/>
    </location>
    <ligand>
        <name>Mg(2+)</name>
        <dbReference type="ChEBI" id="CHEBI:18420"/>
        <label>1</label>
        <note>catalytic</note>
    </ligand>
</feature>
<evidence type="ECO:0008006" key="5">
    <source>
        <dbReference type="Google" id="ProtNLM"/>
    </source>
</evidence>
<dbReference type="PRINTS" id="PR00377">
    <property type="entry name" value="IMPHPHTASES"/>
</dbReference>
<gene>
    <name evidence="3" type="ORF">CAL15_06555</name>
</gene>
<dbReference type="OrthoDB" id="9785695at2"/>
<evidence type="ECO:0000256" key="1">
    <source>
        <dbReference type="ARBA" id="ARBA00009759"/>
    </source>
</evidence>
<keyword evidence="2" id="KW-0479">Metal-binding</keyword>
<accession>A0A1W6Z9M5</accession>
<protein>
    <recommendedName>
        <fullName evidence="5">3'(2'),5'-bisphosphate nucleotidase CysQ</fullName>
    </recommendedName>
</protein>
<dbReference type="Gene3D" id="3.30.540.10">
    <property type="entry name" value="Fructose-1,6-Bisphosphatase, subunit A, domain 1"/>
    <property type="match status" value="1"/>
</dbReference>
<dbReference type="STRING" id="463040.CAL15_06555"/>
<dbReference type="GO" id="GO:0046872">
    <property type="term" value="F:metal ion binding"/>
    <property type="evidence" value="ECO:0007669"/>
    <property type="project" value="UniProtKB-KW"/>
</dbReference>
<comment type="cofactor">
    <cofactor evidence="2">
        <name>Mg(2+)</name>
        <dbReference type="ChEBI" id="CHEBI:18420"/>
    </cofactor>
</comment>
<keyword evidence="2" id="KW-0460">Magnesium</keyword>
<sequence length="257" mass="27888">MTSIDFAPVADVLRQAGDLILDWRHDKAQRRLHSVRDFKTQADARAHEWISDRLAGLYPGLPVLSEEAEWKRSRPSAYWLIDPIDGTASWYEGYSGFATQAAFIDRGMVLYGVVCAPALGVVWEGISGKGAWRNGESLPRLVPSDRLLVCDNYPDARRAARTLVDRLPATGYVESGSLGIKCCLIADGTADVFVKDVVTRDWDIAPAAPVLAAVGAVLSLPNGAPYLFDGAMEKPEGVLVARDPELAARAVGILEKP</sequence>
<dbReference type="PANTHER" id="PTHR20854:SF4">
    <property type="entry name" value="INOSITOL-1-MONOPHOSPHATASE-RELATED"/>
    <property type="match status" value="1"/>
</dbReference>
<keyword evidence="4" id="KW-1185">Reference proteome</keyword>
<name>A0A1W6Z9M5_9BORD</name>
<evidence type="ECO:0000313" key="3">
    <source>
        <dbReference type="EMBL" id="ARP94073.1"/>
    </source>
</evidence>
<dbReference type="InterPro" id="IPR000760">
    <property type="entry name" value="Inositol_monophosphatase-like"/>
</dbReference>
<dbReference type="Proteomes" id="UP000194161">
    <property type="component" value="Chromosome"/>
</dbReference>
<proteinExistence type="inferred from homology"/>
<dbReference type="EMBL" id="CP021111">
    <property type="protein sequence ID" value="ARP94073.1"/>
    <property type="molecule type" value="Genomic_DNA"/>
</dbReference>
<dbReference type="Pfam" id="PF00459">
    <property type="entry name" value="Inositol_P"/>
    <property type="match status" value="1"/>
</dbReference>
<dbReference type="PANTHER" id="PTHR20854">
    <property type="entry name" value="INOSITOL MONOPHOSPHATASE"/>
    <property type="match status" value="1"/>
</dbReference>
<dbReference type="KEGG" id="bgm:CAL15_06555"/>
<feature type="binding site" evidence="2">
    <location>
        <position position="82"/>
    </location>
    <ligand>
        <name>Mg(2+)</name>
        <dbReference type="ChEBI" id="CHEBI:18420"/>
        <label>1</label>
        <note>catalytic</note>
    </ligand>
</feature>
<organism evidence="3 4">
    <name type="scientific">Bordetella genomosp. 13</name>
    <dbReference type="NCBI Taxonomy" id="463040"/>
    <lineage>
        <taxon>Bacteria</taxon>
        <taxon>Pseudomonadati</taxon>
        <taxon>Pseudomonadota</taxon>
        <taxon>Betaproteobacteria</taxon>
        <taxon>Burkholderiales</taxon>
        <taxon>Alcaligenaceae</taxon>
        <taxon>Bordetella</taxon>
    </lineage>
</organism>
<feature type="binding site" evidence="2">
    <location>
        <position position="66"/>
    </location>
    <ligand>
        <name>Mg(2+)</name>
        <dbReference type="ChEBI" id="CHEBI:18420"/>
        <label>1</label>
        <note>catalytic</note>
    </ligand>
</feature>
<dbReference type="Gene3D" id="3.40.190.80">
    <property type="match status" value="1"/>
</dbReference>
<feature type="binding site" evidence="2">
    <location>
        <position position="85"/>
    </location>
    <ligand>
        <name>Mg(2+)</name>
        <dbReference type="ChEBI" id="CHEBI:18420"/>
        <label>1</label>
        <note>catalytic</note>
    </ligand>
</feature>
<comment type="similarity">
    <text evidence="1">Belongs to the inositol monophosphatase superfamily.</text>
</comment>
<dbReference type="GO" id="GO:0007165">
    <property type="term" value="P:signal transduction"/>
    <property type="evidence" value="ECO:0007669"/>
    <property type="project" value="TreeGrafter"/>
</dbReference>
<reference evidence="3 4" key="1">
    <citation type="submission" date="2017-05" db="EMBL/GenBank/DDBJ databases">
        <title>Complete and WGS of Bordetella genogroups.</title>
        <authorList>
            <person name="Spilker T."/>
            <person name="LiPuma J."/>
        </authorList>
    </citation>
    <scope>NUCLEOTIDE SEQUENCE [LARGE SCALE GENOMIC DNA]</scope>
    <source>
        <strain evidence="3 4">AU7206</strain>
    </source>
</reference>